<name>A0ACC2NNC8_9HYME</name>
<dbReference type="Proteomes" id="UP001239111">
    <property type="component" value="Chromosome 3"/>
</dbReference>
<accession>A0ACC2NNC8</accession>
<proteinExistence type="predicted"/>
<organism evidence="1 2">
    <name type="scientific">Eretmocerus hayati</name>
    <dbReference type="NCBI Taxonomy" id="131215"/>
    <lineage>
        <taxon>Eukaryota</taxon>
        <taxon>Metazoa</taxon>
        <taxon>Ecdysozoa</taxon>
        <taxon>Arthropoda</taxon>
        <taxon>Hexapoda</taxon>
        <taxon>Insecta</taxon>
        <taxon>Pterygota</taxon>
        <taxon>Neoptera</taxon>
        <taxon>Endopterygota</taxon>
        <taxon>Hymenoptera</taxon>
        <taxon>Apocrita</taxon>
        <taxon>Proctotrupomorpha</taxon>
        <taxon>Chalcidoidea</taxon>
        <taxon>Aphelinidae</taxon>
        <taxon>Aphelininae</taxon>
        <taxon>Eretmocerus</taxon>
    </lineage>
</organism>
<evidence type="ECO:0000313" key="1">
    <source>
        <dbReference type="EMBL" id="KAJ8672617.1"/>
    </source>
</evidence>
<dbReference type="EMBL" id="CM056743">
    <property type="protein sequence ID" value="KAJ8672617.1"/>
    <property type="molecule type" value="Genomic_DNA"/>
</dbReference>
<evidence type="ECO:0000313" key="2">
    <source>
        <dbReference type="Proteomes" id="UP001239111"/>
    </source>
</evidence>
<sequence>MATGLTQSQFPVNPFTSVTTVSQPTAHPSTSSTTYYVNANNCASLQGNYGFMYQQTDYNNVYPSHHQNAPRHDYYGQSSSIPHISESMTHMSHESPSSLQPCHEKQMQSCSSPSSVVTRQNQSSEPSSELKRRRVNETVALPDDICVTPSSDINVVDTPQQLSSEIPNQTEAPQEVHVTHSSKKKGSPDGPKKRIKVKQSASEALCLARYLGLIIGHKVPRSNEHWQLYLIVRRLIDILTAPKYTRSDLWNLRNLIHAHNSMYFKLYGHLKPKMHFLLHYIELLLLNGPLINSWSMLFERKNKELRSIAVNTSSSVNLPLTLAFRNQIDFCSIQDRIVKLMPILEVGPVDSHFDNELSQFQNLRHIVNSTHCTHRSVKLYSKEYQPGSIVLIRVTDDEGPVFGRIHKIYSANNKVYFLFKKITTYYFYTHYHAYVVQTSDILSDFINVDLLPKPLVQCCLISKDGHEYIATRHQI</sequence>
<keyword evidence="2" id="KW-1185">Reference proteome</keyword>
<reference evidence="1" key="1">
    <citation type="submission" date="2023-04" db="EMBL/GenBank/DDBJ databases">
        <title>A chromosome-level genome assembly of the parasitoid wasp Eretmocerus hayati.</title>
        <authorList>
            <person name="Zhong Y."/>
            <person name="Liu S."/>
            <person name="Liu Y."/>
        </authorList>
    </citation>
    <scope>NUCLEOTIDE SEQUENCE</scope>
    <source>
        <strain evidence="1">ZJU_SS_LIU_2023</strain>
    </source>
</reference>
<protein>
    <submittedName>
        <fullName evidence="1">Uncharacterized protein</fullName>
    </submittedName>
</protein>
<gene>
    <name evidence="1" type="ORF">QAD02_003876</name>
</gene>
<comment type="caution">
    <text evidence="1">The sequence shown here is derived from an EMBL/GenBank/DDBJ whole genome shotgun (WGS) entry which is preliminary data.</text>
</comment>